<accession>A0A8J5IZC1</accession>
<evidence type="ECO:0000313" key="2">
    <source>
        <dbReference type="Proteomes" id="UP000709295"/>
    </source>
</evidence>
<keyword evidence="2" id="KW-1185">Reference proteome</keyword>
<sequence length="113" mass="13131">MVRHIVNGIKDKLHVPMPSKSHAIELFQRGYEMLKLKPSKCKRRRGSARRSSSLFANSSYHAPHFLYMVLTNKMPSPSRSQMDLRFLQSIRSVRIIDGSCFYSPRVLSYSDDR</sequence>
<dbReference type="AlphaFoldDB" id="A0A8J5IZC1"/>
<dbReference type="Proteomes" id="UP000709295">
    <property type="component" value="Unassembled WGS sequence"/>
</dbReference>
<reference evidence="1" key="1">
    <citation type="submission" date="2021-01" db="EMBL/GenBank/DDBJ databases">
        <title>Phytophthora aleatoria, a newly-described species from Pinus radiata is distinct from Phytophthora cactorum isolates based on comparative genomics.</title>
        <authorList>
            <person name="Mcdougal R."/>
            <person name="Panda P."/>
            <person name="Williams N."/>
            <person name="Studholme D.J."/>
        </authorList>
    </citation>
    <scope>NUCLEOTIDE SEQUENCE</scope>
    <source>
        <strain evidence="1">NZFS 4037</strain>
    </source>
</reference>
<comment type="caution">
    <text evidence="1">The sequence shown here is derived from an EMBL/GenBank/DDBJ whole genome shotgun (WGS) entry which is preliminary data.</text>
</comment>
<organism evidence="1 2">
    <name type="scientific">Phytophthora aleatoria</name>
    <dbReference type="NCBI Taxonomy" id="2496075"/>
    <lineage>
        <taxon>Eukaryota</taxon>
        <taxon>Sar</taxon>
        <taxon>Stramenopiles</taxon>
        <taxon>Oomycota</taxon>
        <taxon>Peronosporomycetes</taxon>
        <taxon>Peronosporales</taxon>
        <taxon>Peronosporaceae</taxon>
        <taxon>Phytophthora</taxon>
    </lineage>
</organism>
<proteinExistence type="predicted"/>
<protein>
    <submittedName>
        <fullName evidence="1">Uncharacterized protein</fullName>
    </submittedName>
</protein>
<dbReference type="EMBL" id="JAENGY010000296">
    <property type="protein sequence ID" value="KAG6966704.1"/>
    <property type="molecule type" value="Genomic_DNA"/>
</dbReference>
<evidence type="ECO:0000313" key="1">
    <source>
        <dbReference type="EMBL" id="KAG6966704.1"/>
    </source>
</evidence>
<name>A0A8J5IZC1_9STRA</name>
<gene>
    <name evidence="1" type="ORF">JG688_00006646</name>
</gene>